<name>A0ABD6DY59_9EURY</name>
<dbReference type="RefSeq" id="WP_256307309.1">
    <property type="nucleotide sequence ID" value="NZ_JANHAW010000002.1"/>
</dbReference>
<keyword evidence="8" id="KW-1185">Reference proteome</keyword>
<accession>A0ABD6DY59</accession>
<evidence type="ECO:0000256" key="1">
    <source>
        <dbReference type="ARBA" id="ARBA00022603"/>
    </source>
</evidence>
<keyword evidence="2" id="KW-0808">Transferase</keyword>
<dbReference type="InterPro" id="IPR001077">
    <property type="entry name" value="COMT_C"/>
</dbReference>
<dbReference type="Pfam" id="PF00891">
    <property type="entry name" value="Methyltransf_2"/>
    <property type="match status" value="1"/>
</dbReference>
<dbReference type="InterPro" id="IPR012967">
    <property type="entry name" value="COMT_dimerisation"/>
</dbReference>
<evidence type="ECO:0000313" key="8">
    <source>
        <dbReference type="Proteomes" id="UP001597092"/>
    </source>
</evidence>
<keyword evidence="3" id="KW-0949">S-adenosyl-L-methionine</keyword>
<evidence type="ECO:0000259" key="5">
    <source>
        <dbReference type="Pfam" id="PF00891"/>
    </source>
</evidence>
<dbReference type="Gene3D" id="1.10.10.10">
    <property type="entry name" value="Winged helix-like DNA-binding domain superfamily/Winged helix DNA-binding domain"/>
    <property type="match status" value="1"/>
</dbReference>
<dbReference type="SUPFAM" id="SSF46785">
    <property type="entry name" value="Winged helix' DNA-binding domain"/>
    <property type="match status" value="1"/>
</dbReference>
<protein>
    <submittedName>
        <fullName evidence="7">Methyltransferase</fullName>
    </submittedName>
</protein>
<keyword evidence="1 7" id="KW-0489">Methyltransferase</keyword>
<comment type="caution">
    <text evidence="7">The sequence shown here is derived from an EMBL/GenBank/DDBJ whole genome shotgun (WGS) entry which is preliminary data.</text>
</comment>
<dbReference type="PIRSF" id="PIRSF005739">
    <property type="entry name" value="O-mtase"/>
    <property type="match status" value="1"/>
</dbReference>
<proteinExistence type="predicted"/>
<dbReference type="PROSITE" id="PS51683">
    <property type="entry name" value="SAM_OMT_II"/>
    <property type="match status" value="1"/>
</dbReference>
<dbReference type="Proteomes" id="UP001597092">
    <property type="component" value="Unassembled WGS sequence"/>
</dbReference>
<evidence type="ECO:0000256" key="3">
    <source>
        <dbReference type="ARBA" id="ARBA00022691"/>
    </source>
</evidence>
<dbReference type="PANTHER" id="PTHR43712">
    <property type="entry name" value="PUTATIVE (AFU_ORTHOLOGUE AFUA_4G14580)-RELATED"/>
    <property type="match status" value="1"/>
</dbReference>
<dbReference type="AlphaFoldDB" id="A0ABD6DY59"/>
<feature type="domain" description="O-methyltransferase dimerisation" evidence="6">
    <location>
        <begin position="24"/>
        <end position="103"/>
    </location>
</feature>
<dbReference type="InterPro" id="IPR016461">
    <property type="entry name" value="COMT-like"/>
</dbReference>
<feature type="domain" description="O-methyltransferase C-terminal" evidence="5">
    <location>
        <begin position="125"/>
        <end position="334"/>
    </location>
</feature>
<feature type="region of interest" description="Disordered" evidence="4">
    <location>
        <begin position="1"/>
        <end position="21"/>
    </location>
</feature>
<dbReference type="PANTHER" id="PTHR43712:SF2">
    <property type="entry name" value="O-METHYLTRANSFERASE CICE"/>
    <property type="match status" value="1"/>
</dbReference>
<dbReference type="InterPro" id="IPR036390">
    <property type="entry name" value="WH_DNA-bd_sf"/>
</dbReference>
<dbReference type="GO" id="GO:0008168">
    <property type="term" value="F:methyltransferase activity"/>
    <property type="evidence" value="ECO:0007669"/>
    <property type="project" value="UniProtKB-KW"/>
</dbReference>
<dbReference type="InterPro" id="IPR036388">
    <property type="entry name" value="WH-like_DNA-bd_sf"/>
</dbReference>
<evidence type="ECO:0000259" key="6">
    <source>
        <dbReference type="Pfam" id="PF08100"/>
    </source>
</evidence>
<dbReference type="Gene3D" id="3.40.50.150">
    <property type="entry name" value="Vaccinia Virus protein VP39"/>
    <property type="match status" value="1"/>
</dbReference>
<dbReference type="InterPro" id="IPR029063">
    <property type="entry name" value="SAM-dependent_MTases_sf"/>
</dbReference>
<dbReference type="Pfam" id="PF08100">
    <property type="entry name" value="Dimerisation"/>
    <property type="match status" value="1"/>
</dbReference>
<reference evidence="7 8" key="1">
    <citation type="journal article" date="2019" name="Int. J. Syst. Evol. Microbiol.">
        <title>The Global Catalogue of Microorganisms (GCM) 10K type strain sequencing project: providing services to taxonomists for standard genome sequencing and annotation.</title>
        <authorList>
            <consortium name="The Broad Institute Genomics Platform"/>
            <consortium name="The Broad Institute Genome Sequencing Center for Infectious Disease"/>
            <person name="Wu L."/>
            <person name="Ma J."/>
        </authorList>
    </citation>
    <scope>NUCLEOTIDE SEQUENCE [LARGE SCALE GENOMIC DNA]</scope>
    <source>
        <strain evidence="7 8">CGMCC 1.10387</strain>
    </source>
</reference>
<dbReference type="SUPFAM" id="SSF53335">
    <property type="entry name" value="S-adenosyl-L-methionine-dependent methyltransferases"/>
    <property type="match status" value="1"/>
</dbReference>
<evidence type="ECO:0000256" key="2">
    <source>
        <dbReference type="ARBA" id="ARBA00022679"/>
    </source>
</evidence>
<sequence>MAETTPDDREHTPEETEPSPEHIMQVATGFWGTKVLGAAVDLELFTVLADGGLRASEIERELGLHPRATRDFLDTLASLGFLERDNGDDPRYRNTPETAAFLNKADPRYIGGAINIFNQQTYDVWGGLEESLRTGEPQGVIDETGEPLWEEMYDDPMELEAFAEGMAGLSKGNFVAFAEQFDFSDYDSMTDVGGALGDLSRIVARRESHLSITTTDLPEVAELARERIHTDGLEDRIDAVSSDYNEEPIPDADLVTASLVLHQENLETKKTLMEKFYDAVNPGGTFVAIDHIIDDERQANTMGLMMSLNMLVYYGDAFDYTGQQFVSWAEDAGFEDVQIQHLKGPASMGIAHKG</sequence>
<feature type="compositionally biased region" description="Basic and acidic residues" evidence="4">
    <location>
        <begin position="1"/>
        <end position="14"/>
    </location>
</feature>
<dbReference type="EMBL" id="JBHUDP010000006">
    <property type="protein sequence ID" value="MFD1686815.1"/>
    <property type="molecule type" value="Genomic_DNA"/>
</dbReference>
<evidence type="ECO:0000313" key="7">
    <source>
        <dbReference type="EMBL" id="MFD1686815.1"/>
    </source>
</evidence>
<organism evidence="7 8">
    <name type="scientific">Halobellus litoreus</name>
    <dbReference type="NCBI Taxonomy" id="755310"/>
    <lineage>
        <taxon>Archaea</taxon>
        <taxon>Methanobacteriati</taxon>
        <taxon>Methanobacteriota</taxon>
        <taxon>Stenosarchaea group</taxon>
        <taxon>Halobacteria</taxon>
        <taxon>Halobacteriales</taxon>
        <taxon>Haloferacaceae</taxon>
        <taxon>Halobellus</taxon>
    </lineage>
</organism>
<dbReference type="GO" id="GO:0032259">
    <property type="term" value="P:methylation"/>
    <property type="evidence" value="ECO:0007669"/>
    <property type="project" value="UniProtKB-KW"/>
</dbReference>
<evidence type="ECO:0000256" key="4">
    <source>
        <dbReference type="SAM" id="MobiDB-lite"/>
    </source>
</evidence>
<gene>
    <name evidence="7" type="ORF">ACFSAS_14460</name>
</gene>